<dbReference type="Pfam" id="PF03466">
    <property type="entry name" value="LysR_substrate"/>
    <property type="match status" value="1"/>
</dbReference>
<dbReference type="InterPro" id="IPR058163">
    <property type="entry name" value="LysR-type_TF_proteobact-type"/>
</dbReference>
<organism evidence="6 7">
    <name type="scientific">Rahnella inusitata</name>
    <dbReference type="NCBI Taxonomy" id="58169"/>
    <lineage>
        <taxon>Bacteria</taxon>
        <taxon>Pseudomonadati</taxon>
        <taxon>Pseudomonadota</taxon>
        <taxon>Gammaproteobacteria</taxon>
        <taxon>Enterobacterales</taxon>
        <taxon>Yersiniaceae</taxon>
        <taxon>Rahnella</taxon>
    </lineage>
</organism>
<dbReference type="Pfam" id="PF00126">
    <property type="entry name" value="HTH_1"/>
    <property type="match status" value="1"/>
</dbReference>
<dbReference type="InterPro" id="IPR036388">
    <property type="entry name" value="WH-like_DNA-bd_sf"/>
</dbReference>
<keyword evidence="4" id="KW-0804">Transcription</keyword>
<dbReference type="CDD" id="cd08474">
    <property type="entry name" value="PBP2_CrgA_like_5"/>
    <property type="match status" value="1"/>
</dbReference>
<evidence type="ECO:0000313" key="6">
    <source>
        <dbReference type="EMBL" id="RJT10121.1"/>
    </source>
</evidence>
<keyword evidence="3" id="KW-0238">DNA-binding</keyword>
<dbReference type="SUPFAM" id="SSF53850">
    <property type="entry name" value="Periplasmic binding protein-like II"/>
    <property type="match status" value="1"/>
</dbReference>
<evidence type="ECO:0000256" key="4">
    <source>
        <dbReference type="ARBA" id="ARBA00023163"/>
    </source>
</evidence>
<keyword evidence="7" id="KW-1185">Reference proteome</keyword>
<feature type="domain" description="HTH lysR-type" evidence="5">
    <location>
        <begin position="1"/>
        <end position="60"/>
    </location>
</feature>
<accession>A0ABX9NW44</accession>
<dbReference type="InterPro" id="IPR005119">
    <property type="entry name" value="LysR_subst-bd"/>
</dbReference>
<dbReference type="PROSITE" id="PS50931">
    <property type="entry name" value="HTH_LYSR"/>
    <property type="match status" value="1"/>
</dbReference>
<reference evidence="6 7" key="1">
    <citation type="submission" date="2018-09" db="EMBL/GenBank/DDBJ databases">
        <authorList>
            <person name="Le Fleche-Mateos A."/>
        </authorList>
    </citation>
    <scope>NUCLEOTIDE SEQUENCE [LARGE SCALE GENOMIC DNA]</scope>
    <source>
        <strain evidence="6 7">DSM 30078</strain>
    </source>
</reference>
<dbReference type="InterPro" id="IPR036390">
    <property type="entry name" value="WH_DNA-bd_sf"/>
</dbReference>
<dbReference type="Gene3D" id="1.10.10.10">
    <property type="entry name" value="Winged helix-like DNA-binding domain superfamily/Winged helix DNA-binding domain"/>
    <property type="match status" value="1"/>
</dbReference>
<proteinExistence type="inferred from homology"/>
<dbReference type="PANTHER" id="PTHR30537">
    <property type="entry name" value="HTH-TYPE TRANSCRIPTIONAL REGULATOR"/>
    <property type="match status" value="1"/>
</dbReference>
<name>A0ABX9NW44_9GAMM</name>
<dbReference type="RefSeq" id="WP_112165813.1">
    <property type="nucleotide sequence ID" value="NZ_CP065024.1"/>
</dbReference>
<evidence type="ECO:0000259" key="5">
    <source>
        <dbReference type="PROSITE" id="PS50931"/>
    </source>
</evidence>
<evidence type="ECO:0000256" key="1">
    <source>
        <dbReference type="ARBA" id="ARBA00009437"/>
    </source>
</evidence>
<gene>
    <name evidence="6" type="ORF">D5396_20180</name>
</gene>
<comment type="caution">
    <text evidence="6">The sequence shown here is derived from an EMBL/GenBank/DDBJ whole genome shotgun (WGS) entry which is preliminary data.</text>
</comment>
<dbReference type="SUPFAM" id="SSF46785">
    <property type="entry name" value="Winged helix' DNA-binding domain"/>
    <property type="match status" value="1"/>
</dbReference>
<comment type="similarity">
    <text evidence="1">Belongs to the LysR transcriptional regulatory family.</text>
</comment>
<protein>
    <submittedName>
        <fullName evidence="6">LysR family transcriptional regulator</fullName>
    </submittedName>
</protein>
<evidence type="ECO:0000256" key="3">
    <source>
        <dbReference type="ARBA" id="ARBA00023125"/>
    </source>
</evidence>
<sequence>MKLNFSDFATFISVARHKSFRAAGDEMGLSPSAISHAIKQLEQRLKLRLFNRTTRSVSLTEAGANLYERLRPAFEEISTMLDEVNCFRDTPMGTLKINASRLSSRLFLMPLVAGFTRQFPDIKVEITTDDRLVDIVKDGFDAGVRLRATVEKDMISVPLGPPIKLAVVATPDYFSRHPAPDHPHELVDHQSVVFRFHHGRIYHWEFEGPEGELAIVPSGNIVVDDFDSVLEAVLNGAGVGYLYHEQVKTYLATGQLVSVLEDWLPERPSLQFYYPNRQYMPCGLRAFLDYIKEGK</sequence>
<evidence type="ECO:0000313" key="7">
    <source>
        <dbReference type="Proteomes" id="UP000284119"/>
    </source>
</evidence>
<dbReference type="PANTHER" id="PTHR30537:SF1">
    <property type="entry name" value="HTH-TYPE TRANSCRIPTIONAL REGULATOR PGRR"/>
    <property type="match status" value="1"/>
</dbReference>
<dbReference type="GeneID" id="88079516"/>
<dbReference type="InterPro" id="IPR000847">
    <property type="entry name" value="LysR_HTH_N"/>
</dbReference>
<dbReference type="EMBL" id="RAHG01000013">
    <property type="protein sequence ID" value="RJT10121.1"/>
    <property type="molecule type" value="Genomic_DNA"/>
</dbReference>
<dbReference type="Gene3D" id="3.40.190.290">
    <property type="match status" value="1"/>
</dbReference>
<evidence type="ECO:0000256" key="2">
    <source>
        <dbReference type="ARBA" id="ARBA00023015"/>
    </source>
</evidence>
<dbReference type="Proteomes" id="UP000284119">
    <property type="component" value="Unassembled WGS sequence"/>
</dbReference>
<keyword evidence="2" id="KW-0805">Transcription regulation</keyword>